<keyword evidence="3" id="KW-1185">Reference proteome</keyword>
<feature type="compositionally biased region" description="Basic and acidic residues" evidence="1">
    <location>
        <begin position="241"/>
        <end position="251"/>
    </location>
</feature>
<evidence type="ECO:0000313" key="3">
    <source>
        <dbReference type="Proteomes" id="UP000601435"/>
    </source>
</evidence>
<sequence>IPAQQNTLIIMSLSNMKKVQLQNLLSDMGEEAPLRWTKVELRQRIVEINPELAEHKRGQDNDTELRGLIRKINQASKKKQLLVSLCEGELQLALTGNETMAQLERRAVEQAHRLARAHAHDYVGFGKHSGLQYEDINRYQPSYRAWVIQTDQESPGADYRLRRLAAWLRANPPAIEDEMPTREVRPKAKSATRAKPPVKDFPMEMNDGASATSSETPPIQAAQMAQVLSQLAGAIETLQTEMKDLKDEKVERPRKKDTKEMQRRAESDATSDGYTKVSPE</sequence>
<feature type="non-terminal residue" evidence="2">
    <location>
        <position position="1"/>
    </location>
</feature>
<evidence type="ECO:0000256" key="1">
    <source>
        <dbReference type="SAM" id="MobiDB-lite"/>
    </source>
</evidence>
<proteinExistence type="predicted"/>
<dbReference type="AlphaFoldDB" id="A0A812IQX2"/>
<dbReference type="Proteomes" id="UP000601435">
    <property type="component" value="Unassembled WGS sequence"/>
</dbReference>
<dbReference type="EMBL" id="CAJNJA010001796">
    <property type="protein sequence ID" value="CAE7161253.1"/>
    <property type="molecule type" value="Genomic_DNA"/>
</dbReference>
<accession>A0A812IQX2</accession>
<name>A0A812IQX2_9DINO</name>
<gene>
    <name evidence="2" type="ORF">SNEC2469_LOCUS384</name>
</gene>
<dbReference type="OrthoDB" id="442583at2759"/>
<evidence type="ECO:0000313" key="2">
    <source>
        <dbReference type="EMBL" id="CAE7161253.1"/>
    </source>
</evidence>
<feature type="compositionally biased region" description="Basic and acidic residues" evidence="1">
    <location>
        <begin position="257"/>
        <end position="267"/>
    </location>
</feature>
<feature type="region of interest" description="Disordered" evidence="1">
    <location>
        <begin position="239"/>
        <end position="280"/>
    </location>
</feature>
<comment type="caution">
    <text evidence="2">The sequence shown here is derived from an EMBL/GenBank/DDBJ whole genome shotgun (WGS) entry which is preliminary data.</text>
</comment>
<reference evidence="2" key="1">
    <citation type="submission" date="2021-02" db="EMBL/GenBank/DDBJ databases">
        <authorList>
            <person name="Dougan E. K."/>
            <person name="Rhodes N."/>
            <person name="Thang M."/>
            <person name="Chan C."/>
        </authorList>
    </citation>
    <scope>NUCLEOTIDE SEQUENCE</scope>
</reference>
<protein>
    <submittedName>
        <fullName evidence="2">Uncharacterized protein</fullName>
    </submittedName>
</protein>
<organism evidence="2 3">
    <name type="scientific">Symbiodinium necroappetens</name>
    <dbReference type="NCBI Taxonomy" id="1628268"/>
    <lineage>
        <taxon>Eukaryota</taxon>
        <taxon>Sar</taxon>
        <taxon>Alveolata</taxon>
        <taxon>Dinophyceae</taxon>
        <taxon>Suessiales</taxon>
        <taxon>Symbiodiniaceae</taxon>
        <taxon>Symbiodinium</taxon>
    </lineage>
</organism>
<feature type="region of interest" description="Disordered" evidence="1">
    <location>
        <begin position="181"/>
        <end position="219"/>
    </location>
</feature>